<dbReference type="InterPro" id="IPR027417">
    <property type="entry name" value="P-loop_NTPase"/>
</dbReference>
<evidence type="ECO:0000313" key="3">
    <source>
        <dbReference type="EMBL" id="EHH67005.1"/>
    </source>
</evidence>
<dbReference type="Proteomes" id="UP000004949">
    <property type="component" value="Unassembled WGS sequence"/>
</dbReference>
<proteinExistence type="predicted"/>
<protein>
    <submittedName>
        <fullName evidence="3">Phage DNA packaging protein</fullName>
    </submittedName>
</protein>
<dbReference type="AlphaFoldDB" id="G6XMA7"/>
<dbReference type="EMBL" id="AGQV01000013">
    <property type="protein sequence ID" value="EHH67005.1"/>
    <property type="molecule type" value="Genomic_DNA"/>
</dbReference>
<evidence type="ECO:0000256" key="1">
    <source>
        <dbReference type="ARBA" id="ARBA00022612"/>
    </source>
</evidence>
<dbReference type="PATRIC" id="fig|1088869.3.peg.2617"/>
<dbReference type="Gene3D" id="3.40.50.300">
    <property type="entry name" value="P-loop containing nucleotide triphosphate hydrolases"/>
    <property type="match status" value="1"/>
</dbReference>
<evidence type="ECO:0000259" key="2">
    <source>
        <dbReference type="Pfam" id="PF17289"/>
    </source>
</evidence>
<dbReference type="Pfam" id="PF03237">
    <property type="entry name" value="Terminase_6N"/>
    <property type="match status" value="1"/>
</dbReference>
<accession>G6XMA7</accession>
<comment type="caution">
    <text evidence="3">The sequence shown here is derived from an EMBL/GenBank/DDBJ whole genome shotgun (WGS) entry which is preliminary data.</text>
</comment>
<keyword evidence="1" id="KW-1188">Viral release from host cell</keyword>
<dbReference type="eggNOG" id="COG5323">
    <property type="taxonomic scope" value="Bacteria"/>
</dbReference>
<organism evidence="3 4">
    <name type="scientific">Gluconobacter morbifer G707</name>
    <dbReference type="NCBI Taxonomy" id="1088869"/>
    <lineage>
        <taxon>Bacteria</taxon>
        <taxon>Pseudomonadati</taxon>
        <taxon>Pseudomonadota</taxon>
        <taxon>Alphaproteobacteria</taxon>
        <taxon>Acetobacterales</taxon>
        <taxon>Acetobacteraceae</taxon>
        <taxon>Gluconobacter</taxon>
    </lineage>
</organism>
<gene>
    <name evidence="3" type="ORF">GMO_26250</name>
</gene>
<name>G6XMA7_9PROT</name>
<feature type="domain" description="Terminase large subunit gp17-like C-terminal" evidence="2">
    <location>
        <begin position="269"/>
        <end position="410"/>
    </location>
</feature>
<dbReference type="SUPFAM" id="SSF52540">
    <property type="entry name" value="P-loop containing nucleoside triphosphate hydrolases"/>
    <property type="match status" value="1"/>
</dbReference>
<dbReference type="InterPro" id="IPR035421">
    <property type="entry name" value="Terminase_6C"/>
</dbReference>
<dbReference type="Pfam" id="PF17289">
    <property type="entry name" value="Terminase_6C"/>
    <property type="match status" value="1"/>
</dbReference>
<keyword evidence="4" id="KW-1185">Reference proteome</keyword>
<reference evidence="3 4" key="1">
    <citation type="submission" date="2011-10" db="EMBL/GenBank/DDBJ databases">
        <title>Genome sequence of Gluconobacter morbifer G707, isolated from Drosophila gut.</title>
        <authorList>
            <person name="Lee W.-J."/>
            <person name="Kim E.-K."/>
        </authorList>
    </citation>
    <scope>NUCLEOTIDE SEQUENCE [LARGE SCALE GENOMIC DNA]</scope>
    <source>
        <strain evidence="3 4">G707</strain>
    </source>
</reference>
<dbReference type="STRING" id="1088869.GMO_26250"/>
<evidence type="ECO:0000313" key="4">
    <source>
        <dbReference type="Proteomes" id="UP000004949"/>
    </source>
</evidence>
<sequence>MMTAPFRLNDGQCEAVRLLGGPARHILLRGGSRSGKTFVLIRAIVIRTLKEPGSRHGIFRHRLTALKASVLRDTFPKVMRLCFPDVGWKLERQDCVVTFSNGSTILFGGLDDEQRTEKILGLEFATVYLNEASQISCGARNMLLMRLAQKCGLVAREYIDANPPSMGHWLYALFEAGIEPKSGEPVPDRSLYTTMVLNPAVNRQNLSPEYLAGLEALPERERRRFLHGEYQAAVEGALWRIETFRREAAVTAVSRAEVAARMRRIIVSVDPSGAAGPEDFRSDEIGIVVCGVDADGIGHVLKDLSARDSPAGWAGRALRAFDDWRAERIVAERNFGGALVEGTIRSVRAHAPVRLVTAARGKAARAEPVAALYEVGRVIHHGRFAVLEDQLCHFSVSGYRGPRSPDRAGASARTARLLALKRVLDGTQYDVLPHPFSMERSGGGNIFPCPAGVRRRGPICAGRWSMSRFPCCSETCTGRIWWRMTRGSGTPWGFLRPRPGWLP</sequence>